<protein>
    <submittedName>
        <fullName evidence="2">6904_t:CDS:1</fullName>
    </submittedName>
</protein>
<accession>A0A9N8Z8Y6</accession>
<feature type="compositionally biased region" description="Polar residues" evidence="1">
    <location>
        <begin position="1"/>
        <end position="20"/>
    </location>
</feature>
<sequence>MSEELPSTSLNKKNECFTTETGEKSPAKSNLKERNIKSNDKKITDKELVK</sequence>
<evidence type="ECO:0000313" key="3">
    <source>
        <dbReference type="Proteomes" id="UP000789375"/>
    </source>
</evidence>
<proteinExistence type="predicted"/>
<evidence type="ECO:0000313" key="2">
    <source>
        <dbReference type="EMBL" id="CAG8481913.1"/>
    </source>
</evidence>
<gene>
    <name evidence="2" type="ORF">FMOSSE_LOCUS3070</name>
</gene>
<name>A0A9N8Z8Y6_FUNMO</name>
<keyword evidence="3" id="KW-1185">Reference proteome</keyword>
<organism evidence="2 3">
    <name type="scientific">Funneliformis mosseae</name>
    <name type="common">Endomycorrhizal fungus</name>
    <name type="synonym">Glomus mosseae</name>
    <dbReference type="NCBI Taxonomy" id="27381"/>
    <lineage>
        <taxon>Eukaryota</taxon>
        <taxon>Fungi</taxon>
        <taxon>Fungi incertae sedis</taxon>
        <taxon>Mucoromycota</taxon>
        <taxon>Glomeromycotina</taxon>
        <taxon>Glomeromycetes</taxon>
        <taxon>Glomerales</taxon>
        <taxon>Glomeraceae</taxon>
        <taxon>Funneliformis</taxon>
    </lineage>
</organism>
<dbReference type="AlphaFoldDB" id="A0A9N8Z8Y6"/>
<dbReference type="Proteomes" id="UP000789375">
    <property type="component" value="Unassembled WGS sequence"/>
</dbReference>
<feature type="region of interest" description="Disordered" evidence="1">
    <location>
        <begin position="1"/>
        <end position="50"/>
    </location>
</feature>
<comment type="caution">
    <text evidence="2">The sequence shown here is derived from an EMBL/GenBank/DDBJ whole genome shotgun (WGS) entry which is preliminary data.</text>
</comment>
<dbReference type="EMBL" id="CAJVPP010000430">
    <property type="protein sequence ID" value="CAG8481913.1"/>
    <property type="molecule type" value="Genomic_DNA"/>
</dbReference>
<feature type="compositionally biased region" description="Basic and acidic residues" evidence="1">
    <location>
        <begin position="21"/>
        <end position="50"/>
    </location>
</feature>
<reference evidence="2" key="1">
    <citation type="submission" date="2021-06" db="EMBL/GenBank/DDBJ databases">
        <authorList>
            <person name="Kallberg Y."/>
            <person name="Tangrot J."/>
            <person name="Rosling A."/>
        </authorList>
    </citation>
    <scope>NUCLEOTIDE SEQUENCE</scope>
    <source>
        <strain evidence="2">87-6 pot B 2015</strain>
    </source>
</reference>
<evidence type="ECO:0000256" key="1">
    <source>
        <dbReference type="SAM" id="MobiDB-lite"/>
    </source>
</evidence>